<dbReference type="SUPFAM" id="SSF56235">
    <property type="entry name" value="N-terminal nucleophile aminohydrolases (Ntn hydrolases)"/>
    <property type="match status" value="1"/>
</dbReference>
<comment type="cofactor">
    <cofactor evidence="7">
        <name>[4Fe-4S] cluster</name>
        <dbReference type="ChEBI" id="CHEBI:49883"/>
    </cofactor>
    <text evidence="7">Binds 1 [4Fe-4S] cluster per subunit.</text>
</comment>
<feature type="binding site" evidence="7">
    <location>
        <position position="446"/>
    </location>
    <ligand>
        <name>[4Fe-4S] cluster</name>
        <dbReference type="ChEBI" id="CHEBI:49883"/>
    </ligand>
</feature>
<keyword evidence="6 7" id="KW-0315">Glutamine amidotransferase</keyword>
<dbReference type="HAMAP" id="MF_01931">
    <property type="entry name" value="PurF"/>
    <property type="match status" value="1"/>
</dbReference>
<comment type="function">
    <text evidence="7">Catalyzes the formation of phosphoribosylamine from phosphoribosylpyrophosphate (PRPP) and glutamine.</text>
</comment>
<name>A0ABT7VAS3_9ACTN</name>
<keyword evidence="7" id="KW-0408">Iron</keyword>
<evidence type="ECO:0000256" key="6">
    <source>
        <dbReference type="ARBA" id="ARBA00022962"/>
    </source>
</evidence>
<feature type="binding site" evidence="7">
    <location>
        <position position="347"/>
    </location>
    <ligand>
        <name>Mg(2+)</name>
        <dbReference type="ChEBI" id="CHEBI:18420"/>
    </ligand>
</feature>
<dbReference type="InterPro" id="IPR035584">
    <property type="entry name" value="PurF_N"/>
</dbReference>
<proteinExistence type="inferred from homology"/>
<dbReference type="PANTHER" id="PTHR11907">
    <property type="entry name" value="AMIDOPHOSPHORIBOSYLTRANSFERASE"/>
    <property type="match status" value="1"/>
</dbReference>
<dbReference type="PIRSF" id="PIRSF000485">
    <property type="entry name" value="Amd_phspho_trans"/>
    <property type="match status" value="1"/>
</dbReference>
<evidence type="ECO:0000256" key="9">
    <source>
        <dbReference type="SAM" id="MobiDB-lite"/>
    </source>
</evidence>
<evidence type="ECO:0000256" key="4">
    <source>
        <dbReference type="ARBA" id="ARBA00022679"/>
    </source>
</evidence>
<dbReference type="GO" id="GO:0004044">
    <property type="term" value="F:amidophosphoribosyltransferase activity"/>
    <property type="evidence" value="ECO:0007669"/>
    <property type="project" value="UniProtKB-EC"/>
</dbReference>
<keyword evidence="4 7" id="KW-0808">Transferase</keyword>
<comment type="pathway">
    <text evidence="1 7 8">Purine metabolism; IMP biosynthesis via de novo pathway; N(1)-(5-phospho-D-ribosyl)glycinamide from 5-phospho-alpha-D-ribose 1-diphosphate: step 1/2.</text>
</comment>
<dbReference type="EC" id="2.4.2.14" evidence="7"/>
<dbReference type="Pfam" id="PF13522">
    <property type="entry name" value="GATase_6"/>
    <property type="match status" value="1"/>
</dbReference>
<dbReference type="CDD" id="cd06223">
    <property type="entry name" value="PRTases_typeI"/>
    <property type="match status" value="1"/>
</dbReference>
<evidence type="ECO:0000256" key="5">
    <source>
        <dbReference type="ARBA" id="ARBA00022755"/>
    </source>
</evidence>
<dbReference type="InterPro" id="IPR005854">
    <property type="entry name" value="PurF"/>
</dbReference>
<dbReference type="InterPro" id="IPR029057">
    <property type="entry name" value="PRTase-like"/>
</dbReference>
<comment type="catalytic activity">
    <reaction evidence="7 8">
        <text>5-phospho-beta-D-ribosylamine + L-glutamate + diphosphate = 5-phospho-alpha-D-ribose 1-diphosphate + L-glutamine + H2O</text>
        <dbReference type="Rhea" id="RHEA:14905"/>
        <dbReference type="ChEBI" id="CHEBI:15377"/>
        <dbReference type="ChEBI" id="CHEBI:29985"/>
        <dbReference type="ChEBI" id="CHEBI:33019"/>
        <dbReference type="ChEBI" id="CHEBI:58017"/>
        <dbReference type="ChEBI" id="CHEBI:58359"/>
        <dbReference type="ChEBI" id="CHEBI:58681"/>
        <dbReference type="EC" id="2.4.2.14"/>
    </reaction>
</comment>
<evidence type="ECO:0000256" key="3">
    <source>
        <dbReference type="ARBA" id="ARBA00022676"/>
    </source>
</evidence>
<gene>
    <name evidence="7" type="primary">purF</name>
    <name evidence="11" type="ORF">QUW28_08845</name>
</gene>
<keyword evidence="7" id="KW-0479">Metal-binding</keyword>
<dbReference type="InterPro" id="IPR017932">
    <property type="entry name" value="GATase_2_dom"/>
</dbReference>
<feature type="domain" description="Glutamine amidotransferase type-2" evidence="10">
    <location>
        <begin position="25"/>
        <end position="283"/>
    </location>
</feature>
<dbReference type="Gene3D" id="3.40.50.2020">
    <property type="match status" value="1"/>
</dbReference>
<feature type="region of interest" description="Disordered" evidence="9">
    <location>
        <begin position="218"/>
        <end position="242"/>
    </location>
</feature>
<keyword evidence="3 7" id="KW-0328">Glycosyltransferase</keyword>
<protein>
    <recommendedName>
        <fullName evidence="7">Amidophosphoribosyltransferase</fullName>
        <shortName evidence="7">ATase</shortName>
        <ecNumber evidence="7">2.4.2.14</ecNumber>
    </recommendedName>
    <alternativeName>
        <fullName evidence="7">Glutamine phosphoribosylpyrophosphate amidotransferase</fullName>
        <shortName evidence="7">GPATase</shortName>
    </alternativeName>
</protein>
<evidence type="ECO:0000256" key="2">
    <source>
        <dbReference type="ARBA" id="ARBA00010138"/>
    </source>
</evidence>
<dbReference type="PROSITE" id="PS51278">
    <property type="entry name" value="GATASE_TYPE_2"/>
    <property type="match status" value="1"/>
</dbReference>
<dbReference type="CDD" id="cd00715">
    <property type="entry name" value="GPATase_N"/>
    <property type="match status" value="1"/>
</dbReference>
<evidence type="ECO:0000313" key="12">
    <source>
        <dbReference type="Proteomes" id="UP001529421"/>
    </source>
</evidence>
<dbReference type="EMBL" id="JAUDDZ010000014">
    <property type="protein sequence ID" value="MDM8275593.1"/>
    <property type="molecule type" value="Genomic_DNA"/>
</dbReference>
<reference evidence="12" key="1">
    <citation type="submission" date="2023-06" db="EMBL/GenBank/DDBJ databases">
        <title>Identification and characterization of horizontal gene transfer across gut microbiota members of farm animals based on homology search.</title>
        <authorList>
            <person name="Zeman M."/>
            <person name="Kubasova T."/>
            <person name="Jahodarova E."/>
            <person name="Nykrynova M."/>
            <person name="Rychlik I."/>
        </authorList>
    </citation>
    <scope>NUCLEOTIDE SEQUENCE [LARGE SCALE GENOMIC DNA]</scope>
    <source>
        <strain evidence="12">154_Feed</strain>
    </source>
</reference>
<feature type="binding site" evidence="7">
    <location>
        <position position="508"/>
    </location>
    <ligand>
        <name>[4Fe-4S] cluster</name>
        <dbReference type="ChEBI" id="CHEBI:49883"/>
    </ligand>
</feature>
<accession>A0ABT7VAS3</accession>
<keyword evidence="7" id="KW-0004">4Fe-4S</keyword>
<evidence type="ECO:0000313" key="11">
    <source>
        <dbReference type="EMBL" id="MDM8275593.1"/>
    </source>
</evidence>
<keyword evidence="7" id="KW-0460">Magnesium</keyword>
<sequence>MGSEVFSGAKWQADPSEADQLHEECGVFGIWAPGRDVARLTYFGLKALQHRGQESAGIAVGDGGTVLVRKDLGLCDQVFSDADLSTLTGQLAVGHVRYGTAGAKSWEAAQPHLSTINDVIIALAHNGTLVNTDELRRQLIDLNVPFLSNSDSEVATKLIGYFTQRTKHLREGIRKTMELVRGGYAMTLINEQAMYAFRDPYGIRPLVLGRLPLGDAGGNGASSSHRPDESDGDGFNATTGASSRDAQDAAGWVVASETCALDIVGAEYVRDIRPGEILRISAEGLVSEQGVPAADELAECIFEQVYFARPDSIMAGKSVYACRYDMGRQLAREAPVDADMVIGVPDSGLPPAEGYARESGIPFGEGLIKNRYVARTFIQPTQELRAMGVRMKLNPLRDNIAGKRLVVIDDSIVRGTTMVQLVRMLRQAGAAEVHVRINSPEVVWPCFYGIDTDIQEQLISANKSVDEICGYIGADSLAFLSVQGLLACVPPCGRGAASTGEGPAHGYCTACFTGVYPVAIPESFGRDKFMPGYDPCNLTDSPVLPRDVVVEKEHDHSWEEAHRA</sequence>
<evidence type="ECO:0000256" key="1">
    <source>
        <dbReference type="ARBA" id="ARBA00005209"/>
    </source>
</evidence>
<feature type="binding site" evidence="7">
    <location>
        <position position="511"/>
    </location>
    <ligand>
        <name>[4Fe-4S] cluster</name>
        <dbReference type="ChEBI" id="CHEBI:49883"/>
    </ligand>
</feature>
<keyword evidence="5 7" id="KW-0658">Purine biosynthesis</keyword>
<evidence type="ECO:0000256" key="7">
    <source>
        <dbReference type="HAMAP-Rule" id="MF_01931"/>
    </source>
</evidence>
<keyword evidence="12" id="KW-1185">Reference proteome</keyword>
<dbReference type="InterPro" id="IPR000836">
    <property type="entry name" value="PRTase_dom"/>
</dbReference>
<dbReference type="Proteomes" id="UP001529421">
    <property type="component" value="Unassembled WGS sequence"/>
</dbReference>
<feature type="binding site" evidence="7">
    <location>
        <position position="300"/>
    </location>
    <ligand>
        <name>[4Fe-4S] cluster</name>
        <dbReference type="ChEBI" id="CHEBI:49883"/>
    </ligand>
</feature>
<dbReference type="SUPFAM" id="SSF53271">
    <property type="entry name" value="PRTase-like"/>
    <property type="match status" value="1"/>
</dbReference>
<feature type="binding site" evidence="7">
    <location>
        <position position="409"/>
    </location>
    <ligand>
        <name>Mg(2+)</name>
        <dbReference type="ChEBI" id="CHEBI:18420"/>
    </ligand>
</feature>
<dbReference type="Gene3D" id="3.60.20.10">
    <property type="entry name" value="Glutamine Phosphoribosylpyrophosphate, subunit 1, domain 1"/>
    <property type="match status" value="1"/>
</dbReference>
<dbReference type="Pfam" id="PF00156">
    <property type="entry name" value="Pribosyltran"/>
    <property type="match status" value="1"/>
</dbReference>
<feature type="binding site" evidence="7">
    <location>
        <position position="410"/>
    </location>
    <ligand>
        <name>Mg(2+)</name>
        <dbReference type="ChEBI" id="CHEBI:18420"/>
    </ligand>
</feature>
<comment type="caution">
    <text evidence="11">The sequence shown here is derived from an EMBL/GenBank/DDBJ whole genome shotgun (WGS) entry which is preliminary data.</text>
</comment>
<keyword evidence="7" id="KW-0411">Iron-sulfur</keyword>
<comment type="cofactor">
    <cofactor evidence="7">
        <name>Mg(2+)</name>
        <dbReference type="ChEBI" id="CHEBI:18420"/>
    </cofactor>
    <text evidence="7">Binds 1 Mg(2+) ion per subunit.</text>
</comment>
<organism evidence="11 12">
    <name type="scientific">Enorma phocaeensis</name>
    <dbReference type="NCBI Taxonomy" id="1871019"/>
    <lineage>
        <taxon>Bacteria</taxon>
        <taxon>Bacillati</taxon>
        <taxon>Actinomycetota</taxon>
        <taxon>Coriobacteriia</taxon>
        <taxon>Coriobacteriales</taxon>
        <taxon>Coriobacteriaceae</taxon>
        <taxon>Enorma</taxon>
    </lineage>
</organism>
<dbReference type="InterPro" id="IPR029055">
    <property type="entry name" value="Ntn_hydrolases_N"/>
</dbReference>
<feature type="active site" description="Nucleophile" evidence="7">
    <location>
        <position position="25"/>
    </location>
</feature>
<comment type="similarity">
    <text evidence="2 7 8">In the C-terminal section; belongs to the purine/pyrimidine phosphoribosyltransferase family.</text>
</comment>
<dbReference type="RefSeq" id="WP_289545734.1">
    <property type="nucleotide sequence ID" value="NZ_JAUDDZ010000014.1"/>
</dbReference>
<evidence type="ECO:0000259" key="10">
    <source>
        <dbReference type="PROSITE" id="PS51278"/>
    </source>
</evidence>
<evidence type="ECO:0000256" key="8">
    <source>
        <dbReference type="PIRNR" id="PIRNR000485"/>
    </source>
</evidence>